<dbReference type="EMBL" id="AP022575">
    <property type="protein sequence ID" value="BBX72117.1"/>
    <property type="molecule type" value="Genomic_DNA"/>
</dbReference>
<dbReference type="AlphaFoldDB" id="A0A7I7MJY5"/>
<feature type="region of interest" description="Disordered" evidence="1">
    <location>
        <begin position="1"/>
        <end position="22"/>
    </location>
</feature>
<name>A0A7I7MJY5_9MYCO</name>
<dbReference type="SUPFAM" id="SSF53901">
    <property type="entry name" value="Thiolase-like"/>
    <property type="match status" value="1"/>
</dbReference>
<dbReference type="InterPro" id="IPR016039">
    <property type="entry name" value="Thiolase-like"/>
</dbReference>
<feature type="compositionally biased region" description="Gly residues" evidence="1">
    <location>
        <begin position="1"/>
        <end position="10"/>
    </location>
</feature>
<evidence type="ECO:0000256" key="1">
    <source>
        <dbReference type="SAM" id="MobiDB-lite"/>
    </source>
</evidence>
<sequence>MPVDAGGGLIANGEPIDASGLRQMHEPVRQLRAEASGHVLGNQWLGPAQVYARRAPRHGPSFRPSAMRGATVEGVTLPPYEHISTTDSVRGLGREGVRLADWCGRDNL</sequence>
<dbReference type="Proteomes" id="UP000467236">
    <property type="component" value="Chromosome"/>
</dbReference>
<organism evidence="2 3">
    <name type="scientific">Mycobacterium shinjukuense</name>
    <dbReference type="NCBI Taxonomy" id="398694"/>
    <lineage>
        <taxon>Bacteria</taxon>
        <taxon>Bacillati</taxon>
        <taxon>Actinomycetota</taxon>
        <taxon>Actinomycetes</taxon>
        <taxon>Mycobacteriales</taxon>
        <taxon>Mycobacteriaceae</taxon>
        <taxon>Mycobacterium</taxon>
    </lineage>
</organism>
<evidence type="ECO:0000313" key="2">
    <source>
        <dbReference type="EMBL" id="BBX72117.1"/>
    </source>
</evidence>
<evidence type="ECO:0000313" key="3">
    <source>
        <dbReference type="Proteomes" id="UP000467236"/>
    </source>
</evidence>
<keyword evidence="3" id="KW-1185">Reference proteome</keyword>
<dbReference type="GO" id="GO:0016746">
    <property type="term" value="F:acyltransferase activity"/>
    <property type="evidence" value="ECO:0007669"/>
    <property type="project" value="InterPro"/>
</dbReference>
<dbReference type="Gene3D" id="3.40.47.10">
    <property type="match status" value="1"/>
</dbReference>
<gene>
    <name evidence="2" type="ORF">MSHI_00230</name>
</gene>
<reference evidence="2 3" key="1">
    <citation type="journal article" date="2019" name="Emerg. Microbes Infect.">
        <title>Comprehensive subspecies identification of 175 nontuberculous mycobacteria species based on 7547 genomic profiles.</title>
        <authorList>
            <person name="Matsumoto Y."/>
            <person name="Kinjo T."/>
            <person name="Motooka D."/>
            <person name="Nabeya D."/>
            <person name="Jung N."/>
            <person name="Uechi K."/>
            <person name="Horii T."/>
            <person name="Iida T."/>
            <person name="Fujita J."/>
            <person name="Nakamura S."/>
        </authorList>
    </citation>
    <scope>NUCLEOTIDE SEQUENCE [LARGE SCALE GENOMIC DNA]</scope>
    <source>
        <strain evidence="2 3">JCM 14233</strain>
    </source>
</reference>
<dbReference type="KEGG" id="mshj:MSHI_00230"/>
<accession>A0A7I7MJY5</accession>
<protein>
    <submittedName>
        <fullName evidence="2">Uncharacterized protein</fullName>
    </submittedName>
</protein>
<proteinExistence type="predicted"/>